<evidence type="ECO:0000313" key="5">
    <source>
        <dbReference type="Proteomes" id="UP000033411"/>
    </source>
</evidence>
<accession>A0A0F5QFM9</accession>
<evidence type="ECO:0000256" key="1">
    <source>
        <dbReference type="ARBA" id="ARBA00008898"/>
    </source>
</evidence>
<dbReference type="EMBL" id="LANJ01000011">
    <property type="protein sequence ID" value="KKC39787.1"/>
    <property type="molecule type" value="Genomic_DNA"/>
</dbReference>
<reference evidence="4 5" key="1">
    <citation type="submission" date="2015-03" db="EMBL/GenBank/DDBJ databases">
        <authorList>
            <person name="Lepp D."/>
            <person name="Hassan Y.I."/>
            <person name="Li X.-Z."/>
            <person name="Zhou T."/>
        </authorList>
    </citation>
    <scope>NUCLEOTIDE SEQUENCE [LARGE SCALE GENOMIC DNA]</scope>
    <source>
        <strain evidence="4 5">E84</strain>
    </source>
</reference>
<dbReference type="Gene3D" id="2.30.110.10">
    <property type="entry name" value="Electron Transport, Fmn-binding Protein, Chain A"/>
    <property type="match status" value="1"/>
</dbReference>
<dbReference type="InterPro" id="IPR012349">
    <property type="entry name" value="Split_barrel_FMN-bd"/>
</dbReference>
<dbReference type="GO" id="GO:0042602">
    <property type="term" value="F:riboflavin reductase (NADPH) activity"/>
    <property type="evidence" value="ECO:0007669"/>
    <property type="project" value="TreeGrafter"/>
</dbReference>
<evidence type="ECO:0000256" key="2">
    <source>
        <dbReference type="ARBA" id="ARBA00023002"/>
    </source>
</evidence>
<dbReference type="Proteomes" id="UP000033411">
    <property type="component" value="Unassembled WGS sequence"/>
</dbReference>
<organism evidence="4 5">
    <name type="scientific">Devosia epidermidihirudinis</name>
    <dbReference type="NCBI Taxonomy" id="1293439"/>
    <lineage>
        <taxon>Bacteria</taxon>
        <taxon>Pseudomonadati</taxon>
        <taxon>Pseudomonadota</taxon>
        <taxon>Alphaproteobacteria</taxon>
        <taxon>Hyphomicrobiales</taxon>
        <taxon>Devosiaceae</taxon>
        <taxon>Devosia</taxon>
    </lineage>
</organism>
<dbReference type="PANTHER" id="PTHR30466">
    <property type="entry name" value="FLAVIN REDUCTASE"/>
    <property type="match status" value="1"/>
</dbReference>
<dbReference type="PANTHER" id="PTHR30466:SF11">
    <property type="entry name" value="FLAVIN-DEPENDENT MONOOXYGENASE, REDUCTASE SUBUNIT HSAB"/>
    <property type="match status" value="1"/>
</dbReference>
<dbReference type="RefSeq" id="WP_046137986.1">
    <property type="nucleotide sequence ID" value="NZ_LANJ01000011.1"/>
</dbReference>
<dbReference type="AlphaFoldDB" id="A0A0F5QFM9"/>
<evidence type="ECO:0000313" key="4">
    <source>
        <dbReference type="EMBL" id="KKC39787.1"/>
    </source>
</evidence>
<feature type="domain" description="Flavin reductase like" evidence="3">
    <location>
        <begin position="26"/>
        <end position="173"/>
    </location>
</feature>
<dbReference type="PATRIC" id="fig|1293439.3.peg.880"/>
<protein>
    <submittedName>
        <fullName evidence="4">Flavin reductase</fullName>
    </submittedName>
</protein>
<dbReference type="SMART" id="SM00903">
    <property type="entry name" value="Flavin_Reduct"/>
    <property type="match status" value="1"/>
</dbReference>
<dbReference type="InterPro" id="IPR050268">
    <property type="entry name" value="NADH-dep_flavin_reductase"/>
</dbReference>
<keyword evidence="2" id="KW-0560">Oxidoreductase</keyword>
<dbReference type="OrthoDB" id="9792858at2"/>
<dbReference type="Pfam" id="PF01613">
    <property type="entry name" value="Flavin_Reduct"/>
    <property type="match status" value="1"/>
</dbReference>
<dbReference type="STRING" id="1293439.WH87_06575"/>
<dbReference type="GO" id="GO:0010181">
    <property type="term" value="F:FMN binding"/>
    <property type="evidence" value="ECO:0007669"/>
    <property type="project" value="InterPro"/>
</dbReference>
<dbReference type="SUPFAM" id="SSF50475">
    <property type="entry name" value="FMN-binding split barrel"/>
    <property type="match status" value="1"/>
</dbReference>
<sequence>MSVLDFASFAPKEDVSVDTDRFKDAMRHLAGAVSVITVGRGEDRTGFTATSVSSLSIEPPSILVSLNRSSSSWPVLQRHGSFAVNVLATDQQHIADRFAGRGGIKGTQRYEGATWSELVTGTPTLSDALIVLDCELEEAIERHSHSILIGRVRAITVRGASQPLVYWHGAYRDITAPLGS</sequence>
<dbReference type="InterPro" id="IPR002563">
    <property type="entry name" value="Flavin_Rdtase-like_dom"/>
</dbReference>
<name>A0A0F5QFM9_9HYPH</name>
<comment type="similarity">
    <text evidence="1">Belongs to the non-flavoprotein flavin reductase family.</text>
</comment>
<comment type="caution">
    <text evidence="4">The sequence shown here is derived from an EMBL/GenBank/DDBJ whole genome shotgun (WGS) entry which is preliminary data.</text>
</comment>
<proteinExistence type="inferred from homology"/>
<gene>
    <name evidence="4" type="ORF">WH87_06575</name>
</gene>
<keyword evidence="5" id="KW-1185">Reference proteome</keyword>
<evidence type="ECO:0000259" key="3">
    <source>
        <dbReference type="SMART" id="SM00903"/>
    </source>
</evidence>